<keyword evidence="2" id="KW-1185">Reference proteome</keyword>
<protein>
    <submittedName>
        <fullName evidence="1">Uncharacterized protein</fullName>
    </submittedName>
</protein>
<gene>
    <name evidence="1" type="ORF">DSO57_1004548</name>
</gene>
<evidence type="ECO:0000313" key="2">
    <source>
        <dbReference type="Proteomes" id="UP001165960"/>
    </source>
</evidence>
<dbReference type="Proteomes" id="UP001165960">
    <property type="component" value="Unassembled WGS sequence"/>
</dbReference>
<dbReference type="EMBL" id="QTSX02005691">
    <property type="protein sequence ID" value="KAJ9059236.1"/>
    <property type="molecule type" value="Genomic_DNA"/>
</dbReference>
<sequence>MCTKLPGTEMSIGRTSQLYNDHTELLKYAISAQSKDPKITTEMGSAIFRCTKYPGGKIPPAVLQVQAPTAEMQDC</sequence>
<comment type="caution">
    <text evidence="1">The sequence shown here is derived from an EMBL/GenBank/DDBJ whole genome shotgun (WGS) entry which is preliminary data.</text>
</comment>
<name>A0ACC2SA26_9FUNG</name>
<evidence type="ECO:0000313" key="1">
    <source>
        <dbReference type="EMBL" id="KAJ9059236.1"/>
    </source>
</evidence>
<organism evidence="1 2">
    <name type="scientific">Entomophthora muscae</name>
    <dbReference type="NCBI Taxonomy" id="34485"/>
    <lineage>
        <taxon>Eukaryota</taxon>
        <taxon>Fungi</taxon>
        <taxon>Fungi incertae sedis</taxon>
        <taxon>Zoopagomycota</taxon>
        <taxon>Entomophthoromycotina</taxon>
        <taxon>Entomophthoromycetes</taxon>
        <taxon>Entomophthorales</taxon>
        <taxon>Entomophthoraceae</taxon>
        <taxon>Entomophthora</taxon>
    </lineage>
</organism>
<reference evidence="1" key="1">
    <citation type="submission" date="2022-04" db="EMBL/GenBank/DDBJ databases">
        <title>Genome of the entomopathogenic fungus Entomophthora muscae.</title>
        <authorList>
            <person name="Elya C."/>
            <person name="Lovett B.R."/>
            <person name="Lee E."/>
            <person name="Macias A.M."/>
            <person name="Hajek A.E."/>
            <person name="De Bivort B.L."/>
            <person name="Kasson M.T."/>
            <person name="De Fine Licht H.H."/>
            <person name="Stajich J.E."/>
        </authorList>
    </citation>
    <scope>NUCLEOTIDE SEQUENCE</scope>
    <source>
        <strain evidence="1">Berkeley</strain>
    </source>
</reference>
<proteinExistence type="predicted"/>
<accession>A0ACC2SA26</accession>